<gene>
    <name evidence="2" type="ORF">EPI10_020690</name>
</gene>
<dbReference type="PANTHER" id="PTHR33067:SF39">
    <property type="entry name" value="TRANSCRIPTION FACTOR INTERACTOR AND REGULATOR CCHC(ZN) FAMILY"/>
    <property type="match status" value="1"/>
</dbReference>
<dbReference type="PANTHER" id="PTHR33067">
    <property type="entry name" value="RNA-DIRECTED DNA POLYMERASE-RELATED"/>
    <property type="match status" value="1"/>
</dbReference>
<dbReference type="OrthoDB" id="1937287at2759"/>
<evidence type="ECO:0000256" key="1">
    <source>
        <dbReference type="SAM" id="MobiDB-lite"/>
    </source>
</evidence>
<feature type="region of interest" description="Disordered" evidence="1">
    <location>
        <begin position="69"/>
        <end position="91"/>
    </location>
</feature>
<dbReference type="AlphaFoldDB" id="A0A5B6WEL0"/>
<sequence>MAKNDVLIQSQAATLKNLENQIGQLATELRNIPQGVLPSDTENPRNTGKEHYKAVALRSVRTLEPKEVEVEDEQAKRKENQPTIGIPAPQMPVSKNFKEIKSKLVNSDKLTPLTNAKSCLIQANVPIPSYPQRLKKRKQKVQFKKFYDVLTQLHINIPLVEALKKMPNYVKFMKDILSKKKRLALTKECSAFLQNKLPSKMNDPESFTIPYNIGESYCGKALCDLRVSINLMPISVFKMLGIGDIRPITMTLQLADRSLAQPKGKSDDVLVRVDKFIFPADFIILDFEADKEVSIILKRPFVMCRKVNSLCEFKNDQVTFNVLKSMKFPDPCNSVEDPLENTLGSKPLEDEKGKENMALMEGNPKSYVQLARFESLELES</sequence>
<keyword evidence="3" id="KW-1185">Reference proteome</keyword>
<comment type="caution">
    <text evidence="2">The sequence shown here is derived from an EMBL/GenBank/DDBJ whole genome shotgun (WGS) entry which is preliminary data.</text>
</comment>
<protein>
    <submittedName>
        <fullName evidence="2">Aspartic peptidase</fullName>
    </submittedName>
</protein>
<feature type="compositionally biased region" description="Basic and acidic residues" evidence="1">
    <location>
        <begin position="69"/>
        <end position="80"/>
    </location>
</feature>
<dbReference type="CDD" id="cd00303">
    <property type="entry name" value="retropepsin_like"/>
    <property type="match status" value="1"/>
</dbReference>
<evidence type="ECO:0000313" key="2">
    <source>
        <dbReference type="EMBL" id="KAA3480241.1"/>
    </source>
</evidence>
<dbReference type="Proteomes" id="UP000325315">
    <property type="component" value="Unassembled WGS sequence"/>
</dbReference>
<organism evidence="2 3">
    <name type="scientific">Gossypium australe</name>
    <dbReference type="NCBI Taxonomy" id="47621"/>
    <lineage>
        <taxon>Eukaryota</taxon>
        <taxon>Viridiplantae</taxon>
        <taxon>Streptophyta</taxon>
        <taxon>Embryophyta</taxon>
        <taxon>Tracheophyta</taxon>
        <taxon>Spermatophyta</taxon>
        <taxon>Magnoliopsida</taxon>
        <taxon>eudicotyledons</taxon>
        <taxon>Gunneridae</taxon>
        <taxon>Pentapetalae</taxon>
        <taxon>rosids</taxon>
        <taxon>malvids</taxon>
        <taxon>Malvales</taxon>
        <taxon>Malvaceae</taxon>
        <taxon>Malvoideae</taxon>
        <taxon>Gossypium</taxon>
    </lineage>
</organism>
<dbReference type="Gene3D" id="2.40.70.10">
    <property type="entry name" value="Acid Proteases"/>
    <property type="match status" value="1"/>
</dbReference>
<accession>A0A5B6WEL0</accession>
<dbReference type="EMBL" id="SMMG02000003">
    <property type="protein sequence ID" value="KAA3480241.1"/>
    <property type="molecule type" value="Genomic_DNA"/>
</dbReference>
<dbReference type="InterPro" id="IPR021109">
    <property type="entry name" value="Peptidase_aspartic_dom_sf"/>
</dbReference>
<evidence type="ECO:0000313" key="3">
    <source>
        <dbReference type="Proteomes" id="UP000325315"/>
    </source>
</evidence>
<proteinExistence type="predicted"/>
<reference evidence="3" key="1">
    <citation type="journal article" date="2019" name="Plant Biotechnol. J.">
        <title>Genome sequencing of the Australian wild diploid species Gossypium australe highlights disease resistance and delayed gland morphogenesis.</title>
        <authorList>
            <person name="Cai Y."/>
            <person name="Cai X."/>
            <person name="Wang Q."/>
            <person name="Wang P."/>
            <person name="Zhang Y."/>
            <person name="Cai C."/>
            <person name="Xu Y."/>
            <person name="Wang K."/>
            <person name="Zhou Z."/>
            <person name="Wang C."/>
            <person name="Geng S."/>
            <person name="Li B."/>
            <person name="Dong Q."/>
            <person name="Hou Y."/>
            <person name="Wang H."/>
            <person name="Ai P."/>
            <person name="Liu Z."/>
            <person name="Yi F."/>
            <person name="Sun M."/>
            <person name="An G."/>
            <person name="Cheng J."/>
            <person name="Zhang Y."/>
            <person name="Shi Q."/>
            <person name="Xie Y."/>
            <person name="Shi X."/>
            <person name="Chang Y."/>
            <person name="Huang F."/>
            <person name="Chen Y."/>
            <person name="Hong S."/>
            <person name="Mi L."/>
            <person name="Sun Q."/>
            <person name="Zhang L."/>
            <person name="Zhou B."/>
            <person name="Peng R."/>
            <person name="Zhang X."/>
            <person name="Liu F."/>
        </authorList>
    </citation>
    <scope>NUCLEOTIDE SEQUENCE [LARGE SCALE GENOMIC DNA]</scope>
    <source>
        <strain evidence="3">cv. PA1801</strain>
    </source>
</reference>
<name>A0A5B6WEL0_9ROSI</name>